<organism evidence="18 19">
    <name type="scientific">Sorangium cellulosum</name>
    <name type="common">Polyangium cellulosum</name>
    <dbReference type="NCBI Taxonomy" id="56"/>
    <lineage>
        <taxon>Bacteria</taxon>
        <taxon>Pseudomonadati</taxon>
        <taxon>Myxococcota</taxon>
        <taxon>Polyangia</taxon>
        <taxon>Polyangiales</taxon>
        <taxon>Polyangiaceae</taxon>
        <taxon>Sorangium</taxon>
    </lineage>
</organism>
<comment type="similarity">
    <text evidence="12 13">Belongs to the TonB-dependent receptor family.</text>
</comment>
<evidence type="ECO:0000256" key="11">
    <source>
        <dbReference type="ARBA" id="ARBA00023237"/>
    </source>
</evidence>
<evidence type="ECO:0000256" key="4">
    <source>
        <dbReference type="ARBA" id="ARBA00022496"/>
    </source>
</evidence>
<reference evidence="18 19" key="1">
    <citation type="submission" date="2015-09" db="EMBL/GenBank/DDBJ databases">
        <title>Sorangium comparison.</title>
        <authorList>
            <person name="Zaburannyi N."/>
            <person name="Bunk B."/>
            <person name="Overmann J."/>
            <person name="Mueller R."/>
        </authorList>
    </citation>
    <scope>NUCLEOTIDE SEQUENCE [LARGE SCALE GENOMIC DNA]</scope>
    <source>
        <strain evidence="18 19">So ce26</strain>
    </source>
</reference>
<dbReference type="Proteomes" id="UP000238348">
    <property type="component" value="Chromosome"/>
</dbReference>
<evidence type="ECO:0000313" key="18">
    <source>
        <dbReference type="EMBL" id="AUX48705.1"/>
    </source>
</evidence>
<keyword evidence="3 12" id="KW-1134">Transmembrane beta strand</keyword>
<dbReference type="InterPro" id="IPR000531">
    <property type="entry name" value="Beta-barrel_TonB"/>
</dbReference>
<evidence type="ECO:0000256" key="10">
    <source>
        <dbReference type="ARBA" id="ARBA00023136"/>
    </source>
</evidence>
<evidence type="ECO:0000259" key="17">
    <source>
        <dbReference type="Pfam" id="PF07715"/>
    </source>
</evidence>
<evidence type="ECO:0000256" key="9">
    <source>
        <dbReference type="ARBA" id="ARBA00023077"/>
    </source>
</evidence>
<dbReference type="RefSeq" id="WP_104986526.1">
    <property type="nucleotide sequence ID" value="NZ_CP012673.1"/>
</dbReference>
<dbReference type="InterPro" id="IPR012910">
    <property type="entry name" value="Plug_dom"/>
</dbReference>
<evidence type="ECO:0000256" key="12">
    <source>
        <dbReference type="PROSITE-ProRule" id="PRU01360"/>
    </source>
</evidence>
<proteinExistence type="inferred from homology"/>
<dbReference type="AlphaFoldDB" id="A0A2L0FAU4"/>
<keyword evidence="7" id="KW-0408">Iron</keyword>
<name>A0A2L0FAU4_SORCE</name>
<feature type="domain" description="TonB-dependent receptor-like beta-barrel" evidence="16">
    <location>
        <begin position="296"/>
        <end position="694"/>
    </location>
</feature>
<keyword evidence="8" id="KW-0406">Ion transport</keyword>
<gene>
    <name evidence="18" type="ORF">SOCE26_102460</name>
</gene>
<evidence type="ECO:0000313" key="19">
    <source>
        <dbReference type="Proteomes" id="UP000238348"/>
    </source>
</evidence>
<dbReference type="OrthoDB" id="9763670at2"/>
<evidence type="ECO:0000256" key="14">
    <source>
        <dbReference type="SAM" id="MobiDB-lite"/>
    </source>
</evidence>
<protein>
    <submittedName>
        <fullName evidence="18">TonB-dependent receptor</fullName>
    </submittedName>
</protein>
<evidence type="ECO:0000256" key="13">
    <source>
        <dbReference type="RuleBase" id="RU003357"/>
    </source>
</evidence>
<comment type="subcellular location">
    <subcellularLocation>
        <location evidence="1 12">Cell outer membrane</location>
        <topology evidence="1 12">Multi-pass membrane protein</topology>
    </subcellularLocation>
</comment>
<keyword evidence="9 13" id="KW-0798">TonB box</keyword>
<evidence type="ECO:0000256" key="15">
    <source>
        <dbReference type="SAM" id="SignalP"/>
    </source>
</evidence>
<dbReference type="GO" id="GO:0009279">
    <property type="term" value="C:cell outer membrane"/>
    <property type="evidence" value="ECO:0007669"/>
    <property type="project" value="UniProtKB-SubCell"/>
</dbReference>
<evidence type="ECO:0000256" key="1">
    <source>
        <dbReference type="ARBA" id="ARBA00004571"/>
    </source>
</evidence>
<accession>A0A2L0FAU4</accession>
<feature type="compositionally biased region" description="Pro residues" evidence="14">
    <location>
        <begin position="30"/>
        <end position="60"/>
    </location>
</feature>
<keyword evidence="6 15" id="KW-0732">Signal</keyword>
<keyword evidence="18" id="KW-0675">Receptor</keyword>
<evidence type="ECO:0000256" key="6">
    <source>
        <dbReference type="ARBA" id="ARBA00022729"/>
    </source>
</evidence>
<dbReference type="Gene3D" id="2.40.170.20">
    <property type="entry name" value="TonB-dependent receptor, beta-barrel domain"/>
    <property type="match status" value="1"/>
</dbReference>
<feature type="region of interest" description="Disordered" evidence="14">
    <location>
        <begin position="27"/>
        <end position="67"/>
    </location>
</feature>
<evidence type="ECO:0000256" key="2">
    <source>
        <dbReference type="ARBA" id="ARBA00022448"/>
    </source>
</evidence>
<feature type="domain" description="TonB-dependent receptor plug" evidence="17">
    <location>
        <begin position="95"/>
        <end position="202"/>
    </location>
</feature>
<sequence length="731" mass="78892">MTPRARTSGLATALVALLSARAAAAAPPADAAPPAPDSPAGAPPAAPAPAPAAAPAPAGAPAPASAPETASLDASLALGEEVVVVGHRVGPLDSADVLTSVDILGGEQIQNQSTSEPLELLRRVPAVYVESYNQGIIGADIGLRGFNTQGDVAHTKLLIDGIPSNHHVGLPDLKAVFPLEIERMEVVKGTNDPRYGLNNVAGNINVVTRKSGNERIARLLAGSFWTVEPQVLVATESDALSQTYFAGYRGSDGYRDHSRTDRVAGSAKWFYEPSRQLRVGLILRGMFLDADSPGYLSREEARSRPTASPAYSAADGGRQATLHGSVHLDHEITDDLSWQLKAYGQAFLRDRWVRFDTDVSQQLRVEDDKHYGAISVLTYRARDPRALGLTVEWGVDYQLQDDRYQRFPTVDRERQGPAFRDEDFALHAAGSYLQASASPLKPIKLVAALRADRLAGAGKFLEQPEGEAARRVDYDLNDYGFIWQPKASVMVTPVKGQSLYANYGRTFQIGTGKGAFAVQGPPLDPSINDGWEVGYRSSVFPWLTSHLAYWEQRASGEVRDKGDGSGDSENVGKTLRRGFDVELTLRPFEFLSVWGAFSRAISEQVEPGPALAANKGKELDHVPSFSAKGGVDVHPVEELLVSLFCYAQGGYHINKANHTEEYGSRKVGDYVVFNASAAYDATEAISLGVEVNNLLDQSYDTSIWYKDFGVVGAQHNPGDARSAYVTGTLRF</sequence>
<dbReference type="InterPro" id="IPR036942">
    <property type="entry name" value="Beta-barrel_TonB_sf"/>
</dbReference>
<dbReference type="PANTHER" id="PTHR32552:SF68">
    <property type="entry name" value="FERRICHROME OUTER MEMBRANE TRANSPORTER_PHAGE RECEPTOR"/>
    <property type="match status" value="1"/>
</dbReference>
<dbReference type="EMBL" id="CP012673">
    <property type="protein sequence ID" value="AUX48705.1"/>
    <property type="molecule type" value="Genomic_DNA"/>
</dbReference>
<keyword evidence="11 12" id="KW-0998">Cell outer membrane</keyword>
<evidence type="ECO:0000256" key="3">
    <source>
        <dbReference type="ARBA" id="ARBA00022452"/>
    </source>
</evidence>
<feature type="chain" id="PRO_5014985763" evidence="15">
    <location>
        <begin position="32"/>
        <end position="731"/>
    </location>
</feature>
<feature type="signal peptide" evidence="15">
    <location>
        <begin position="1"/>
        <end position="31"/>
    </location>
</feature>
<dbReference type="Gene3D" id="2.170.130.10">
    <property type="entry name" value="TonB-dependent receptor, plug domain"/>
    <property type="match status" value="1"/>
</dbReference>
<dbReference type="InterPro" id="IPR039426">
    <property type="entry name" value="TonB-dep_rcpt-like"/>
</dbReference>
<dbReference type="Pfam" id="PF00593">
    <property type="entry name" value="TonB_dep_Rec_b-barrel"/>
    <property type="match status" value="1"/>
</dbReference>
<keyword evidence="10 12" id="KW-0472">Membrane</keyword>
<keyword evidence="5 12" id="KW-0812">Transmembrane</keyword>
<dbReference type="PANTHER" id="PTHR32552">
    <property type="entry name" value="FERRICHROME IRON RECEPTOR-RELATED"/>
    <property type="match status" value="1"/>
</dbReference>
<dbReference type="Pfam" id="PF07715">
    <property type="entry name" value="Plug"/>
    <property type="match status" value="1"/>
</dbReference>
<evidence type="ECO:0000256" key="5">
    <source>
        <dbReference type="ARBA" id="ARBA00022692"/>
    </source>
</evidence>
<evidence type="ECO:0000256" key="7">
    <source>
        <dbReference type="ARBA" id="ARBA00023004"/>
    </source>
</evidence>
<dbReference type="SUPFAM" id="SSF56935">
    <property type="entry name" value="Porins"/>
    <property type="match status" value="1"/>
</dbReference>
<evidence type="ECO:0000259" key="16">
    <source>
        <dbReference type="Pfam" id="PF00593"/>
    </source>
</evidence>
<dbReference type="InterPro" id="IPR037066">
    <property type="entry name" value="Plug_dom_sf"/>
</dbReference>
<dbReference type="GO" id="GO:0015344">
    <property type="term" value="F:siderophore uptake transmembrane transporter activity"/>
    <property type="evidence" value="ECO:0007669"/>
    <property type="project" value="TreeGrafter"/>
</dbReference>
<dbReference type="PROSITE" id="PS52016">
    <property type="entry name" value="TONB_DEPENDENT_REC_3"/>
    <property type="match status" value="1"/>
</dbReference>
<keyword evidence="2 12" id="KW-0813">Transport</keyword>
<keyword evidence="4" id="KW-0410">Iron transport</keyword>
<evidence type="ECO:0000256" key="8">
    <source>
        <dbReference type="ARBA" id="ARBA00023065"/>
    </source>
</evidence>